<organism evidence="2 3">
    <name type="scientific">Rhizoctonia solani</name>
    <dbReference type="NCBI Taxonomy" id="456999"/>
    <lineage>
        <taxon>Eukaryota</taxon>
        <taxon>Fungi</taxon>
        <taxon>Dikarya</taxon>
        <taxon>Basidiomycota</taxon>
        <taxon>Agaricomycotina</taxon>
        <taxon>Agaricomycetes</taxon>
        <taxon>Cantharellales</taxon>
        <taxon>Ceratobasidiaceae</taxon>
        <taxon>Rhizoctonia</taxon>
    </lineage>
</organism>
<dbReference type="EMBL" id="CAJMWS010000045">
    <property type="protein sequence ID" value="CAE6348079.1"/>
    <property type="molecule type" value="Genomic_DNA"/>
</dbReference>
<dbReference type="PANTHER" id="PTHR37332:SF1">
    <property type="entry name" value="ELMO DOMAIN-CONTAINING PROTEIN"/>
    <property type="match status" value="1"/>
</dbReference>
<evidence type="ECO:0000313" key="3">
    <source>
        <dbReference type="Proteomes" id="UP000663846"/>
    </source>
</evidence>
<feature type="region of interest" description="Disordered" evidence="1">
    <location>
        <begin position="1"/>
        <end position="105"/>
    </location>
</feature>
<sequence>MTATDGPESGHPPAAGASTLTRVPTIRRKSSASNLLTFNKGTGSPASPPPVRDNAPAVPETWDSQSMFSDASGGTGVAGSIASTTVPPSNTGSATPTTAAPGPGTSVEALQHIVQRRLQVLTMLKSSHEGGDFWFNTILLTREDLAKPLNNVKMRNRTYRFTLLCMSLSALFEVQNTQITNPPTASDFLRSLLGTLSEFDQFIGSGAEKAGLGMMMGLVDTEARGKMRNLFRANKAVRRPGAAGNSELAANDSNNDHSYLLFPSLPFLLDYFQVLPTFCDILIALYHRLAHLLGTNPSTTASAPFAFLPHPSPPPDASAGAIYSNAPGICGTIGGLPGSDLWSLLNAGLGRDAGMVGAGLGQMVGSGGNQGDTIQWTPSLLEMVVKIDVKVKKILSILLKELDAIARDSIRDELASLDPLALLRNATSPTSGVTKFEFANHQQSLAAGPPPKFGVWLNWDFSMGEQSLDLDPGLTLILDPLSRLDLNYTSVDRRVGRSHETTLAAGLPAKFNSGMTWSGFELISAHLKNNPPSVKFPVTIVVAGGAVSTLLFRNRKATKDVDFWAPDRETNYAVSEAGREVARRLDYDPFWLNNNMSVFIDTQHTHVGFYERALAQNVTLYESPQIMVYAADWRYQLVQKLVRIEMMLKGPVREAQLSDVVYLTRVIIEGEGRREMKRNSVRSWYRYTKGIKDETFEEVNDAYHVLFGALAFL</sequence>
<comment type="caution">
    <text evidence="2">The sequence shown here is derived from an EMBL/GenBank/DDBJ whole genome shotgun (WGS) entry which is preliminary data.</text>
</comment>
<name>A0A8H2W822_9AGAM</name>
<feature type="compositionally biased region" description="Polar residues" evidence="1">
    <location>
        <begin position="31"/>
        <end position="45"/>
    </location>
</feature>
<dbReference type="Proteomes" id="UP000663846">
    <property type="component" value="Unassembled WGS sequence"/>
</dbReference>
<dbReference type="AlphaFoldDB" id="A0A8H2W822"/>
<evidence type="ECO:0000256" key="1">
    <source>
        <dbReference type="SAM" id="MobiDB-lite"/>
    </source>
</evidence>
<accession>A0A8H2W822</accession>
<reference evidence="2" key="1">
    <citation type="submission" date="2021-01" db="EMBL/GenBank/DDBJ databases">
        <authorList>
            <person name="Kaushik A."/>
        </authorList>
    </citation>
    <scope>NUCLEOTIDE SEQUENCE</scope>
    <source>
        <strain evidence="2">AG1-1C</strain>
    </source>
</reference>
<protein>
    <submittedName>
        <fullName evidence="2">Uncharacterized protein</fullName>
    </submittedName>
</protein>
<dbReference type="PANTHER" id="PTHR37332">
    <property type="entry name" value="EXPRESSED PROTEIN"/>
    <property type="match status" value="1"/>
</dbReference>
<proteinExistence type="predicted"/>
<gene>
    <name evidence="2" type="ORF">RDB_LOCUS8565</name>
</gene>
<feature type="compositionally biased region" description="Low complexity" evidence="1">
    <location>
        <begin position="87"/>
        <end position="105"/>
    </location>
</feature>
<evidence type="ECO:0000313" key="2">
    <source>
        <dbReference type="EMBL" id="CAE6348079.1"/>
    </source>
</evidence>